<feature type="domain" description="Acyl-CoA dehydrogenase/oxidase N-terminal" evidence="9">
    <location>
        <begin position="7"/>
        <end position="90"/>
    </location>
</feature>
<dbReference type="Pfam" id="PF02770">
    <property type="entry name" value="Acyl-CoA_dh_M"/>
    <property type="match status" value="1"/>
</dbReference>
<dbReference type="HOGENOM" id="CLU_018204_5_2_5"/>
<comment type="cofactor">
    <cofactor evidence="1 6">
        <name>FAD</name>
        <dbReference type="ChEBI" id="CHEBI:57692"/>
    </cofactor>
</comment>
<evidence type="ECO:0000313" key="11">
    <source>
        <dbReference type="Proteomes" id="UP000004728"/>
    </source>
</evidence>
<dbReference type="Proteomes" id="UP000004728">
    <property type="component" value="Unassembled WGS sequence"/>
</dbReference>
<dbReference type="Pfam" id="PF02771">
    <property type="entry name" value="Acyl-CoA_dh_N"/>
    <property type="match status" value="1"/>
</dbReference>
<feature type="domain" description="Acyl-CoA oxidase/dehydrogenase middle" evidence="8">
    <location>
        <begin position="122"/>
        <end position="189"/>
    </location>
</feature>
<evidence type="ECO:0000259" key="9">
    <source>
        <dbReference type="Pfam" id="PF02771"/>
    </source>
</evidence>
<dbReference type="CDD" id="cd00567">
    <property type="entry name" value="ACAD"/>
    <property type="match status" value="1"/>
</dbReference>
<proteinExistence type="inferred from homology"/>
<dbReference type="PANTHER" id="PTHR43884">
    <property type="entry name" value="ACYL-COA DEHYDROGENASE"/>
    <property type="match status" value="1"/>
</dbReference>
<dbReference type="SUPFAM" id="SSF56645">
    <property type="entry name" value="Acyl-CoA dehydrogenase NM domain-like"/>
    <property type="match status" value="1"/>
</dbReference>
<dbReference type="InterPro" id="IPR009075">
    <property type="entry name" value="AcylCo_DH/oxidase_C"/>
</dbReference>
<protein>
    <submittedName>
        <fullName evidence="10">Acyl-CoA dehydrogenase domain-containing protein</fullName>
    </submittedName>
</protein>
<dbReference type="InterPro" id="IPR037069">
    <property type="entry name" value="AcylCoA_DH/ox_N_sf"/>
</dbReference>
<dbReference type="InterPro" id="IPR036250">
    <property type="entry name" value="AcylCo_DH-like_C"/>
</dbReference>
<dbReference type="Gene3D" id="1.10.540.10">
    <property type="entry name" value="Acyl-CoA dehydrogenase/oxidase, N-terminal domain"/>
    <property type="match status" value="1"/>
</dbReference>
<keyword evidence="4 6" id="KW-0274">FAD</keyword>
<dbReference type="RefSeq" id="WP_008071358.1">
    <property type="nucleotide sequence ID" value="NZ_AQWK01000004.1"/>
</dbReference>
<evidence type="ECO:0000256" key="6">
    <source>
        <dbReference type="RuleBase" id="RU362125"/>
    </source>
</evidence>
<gene>
    <name evidence="10" type="ORF">Y88_3785</name>
</gene>
<evidence type="ECO:0000259" key="8">
    <source>
        <dbReference type="Pfam" id="PF02770"/>
    </source>
</evidence>
<evidence type="ECO:0000256" key="5">
    <source>
        <dbReference type="ARBA" id="ARBA00023002"/>
    </source>
</evidence>
<evidence type="ECO:0000313" key="10">
    <source>
        <dbReference type="EMBL" id="EGD57475.1"/>
    </source>
</evidence>
<dbReference type="SUPFAM" id="SSF47203">
    <property type="entry name" value="Acyl-CoA dehydrogenase C-terminal domain-like"/>
    <property type="match status" value="1"/>
</dbReference>
<evidence type="ECO:0000256" key="2">
    <source>
        <dbReference type="ARBA" id="ARBA00009347"/>
    </source>
</evidence>
<evidence type="ECO:0000256" key="3">
    <source>
        <dbReference type="ARBA" id="ARBA00022630"/>
    </source>
</evidence>
<comment type="caution">
    <text evidence="10">The sequence shown here is derived from an EMBL/GenBank/DDBJ whole genome shotgun (WGS) entry which is preliminary data.</text>
</comment>
<dbReference type="InterPro" id="IPR006091">
    <property type="entry name" value="Acyl-CoA_Oxase/DH_mid-dom"/>
</dbReference>
<evidence type="ECO:0000256" key="4">
    <source>
        <dbReference type="ARBA" id="ARBA00022827"/>
    </source>
</evidence>
<sequence length="370" mass="39009">MDFSLGEDRQMLVDSLGRFLSDRFPFAARNAVAFEGTGWSRAIWTQMAELGAVGALFEESVGGFGGSSFDVGVVFGEIGRALVTGPWLAALQAGHVLAAAGEVEGLASLIAGESVIGLAQEEAGTAFDPAAIETRATRVGDGWVLDGVKTVVSCAGSLDRLLVVARAGEGLSTFLVDKSAPGLFVRDYLLADGGSAGDVTFAATPGVPVGEIGQAGPVLEQARSLALVALSWEAVAVMDTLRAMTLDYLRTRKQFGIPIGKFQALQHRMATLALEIEQARSAAINAADRYRGDRLERERAASAAKVTIGKVGSLVAEEAIQMHGGIGMTWELALSHYAKRLIMIGHELGDEDFHLARYIELGQEDAFALA</sequence>
<dbReference type="Gene3D" id="1.20.140.10">
    <property type="entry name" value="Butyryl-CoA Dehydrogenase, subunit A, domain 3"/>
    <property type="match status" value="1"/>
</dbReference>
<dbReference type="AlphaFoldDB" id="F1ZD38"/>
<accession>F1ZD38</accession>
<evidence type="ECO:0000256" key="1">
    <source>
        <dbReference type="ARBA" id="ARBA00001974"/>
    </source>
</evidence>
<organism evidence="10 11">
    <name type="scientific">Novosphingobium nitrogenifigens DSM 19370</name>
    <dbReference type="NCBI Taxonomy" id="983920"/>
    <lineage>
        <taxon>Bacteria</taxon>
        <taxon>Pseudomonadati</taxon>
        <taxon>Pseudomonadota</taxon>
        <taxon>Alphaproteobacteria</taxon>
        <taxon>Sphingomonadales</taxon>
        <taxon>Sphingomonadaceae</taxon>
        <taxon>Novosphingobium</taxon>
    </lineage>
</organism>
<reference evidence="10 11" key="1">
    <citation type="journal article" date="2012" name="J. Bacteriol.">
        <title>Draft Genome Sequence of Novosphingobium nitrogenifigens Y88T.</title>
        <authorList>
            <person name="Strabala T.J."/>
            <person name="Macdonald L."/>
            <person name="Liu V."/>
            <person name="Smit A.M."/>
        </authorList>
    </citation>
    <scope>NUCLEOTIDE SEQUENCE [LARGE SCALE GENOMIC DNA]</scope>
    <source>
        <strain evidence="10 11">DSM 19370</strain>
    </source>
</reference>
<dbReference type="STRING" id="983920.Y88_3785"/>
<dbReference type="InterPro" id="IPR013786">
    <property type="entry name" value="AcylCoA_DH/ox_N"/>
</dbReference>
<dbReference type="InterPro" id="IPR046373">
    <property type="entry name" value="Acyl-CoA_Oxase/DH_mid-dom_sf"/>
</dbReference>
<dbReference type="OrthoDB" id="7328575at2"/>
<dbReference type="PANTHER" id="PTHR43884:SF20">
    <property type="entry name" value="ACYL-COA DEHYDROGENASE FADE28"/>
    <property type="match status" value="1"/>
</dbReference>
<dbReference type="EMBL" id="AEWJ01000065">
    <property type="protein sequence ID" value="EGD57475.1"/>
    <property type="molecule type" value="Genomic_DNA"/>
</dbReference>
<keyword evidence="5 6" id="KW-0560">Oxidoreductase</keyword>
<dbReference type="InParanoid" id="F1ZD38"/>
<dbReference type="GO" id="GO:0050660">
    <property type="term" value="F:flavin adenine dinucleotide binding"/>
    <property type="evidence" value="ECO:0007669"/>
    <property type="project" value="InterPro"/>
</dbReference>
<name>F1ZD38_9SPHN</name>
<feature type="domain" description="Acyl-CoA dehydrogenase/oxidase C-terminal" evidence="7">
    <location>
        <begin position="229"/>
        <end position="339"/>
    </location>
</feature>
<dbReference type="eggNOG" id="COG1960">
    <property type="taxonomic scope" value="Bacteria"/>
</dbReference>
<dbReference type="GO" id="GO:0003995">
    <property type="term" value="F:acyl-CoA dehydrogenase activity"/>
    <property type="evidence" value="ECO:0007669"/>
    <property type="project" value="TreeGrafter"/>
</dbReference>
<dbReference type="Pfam" id="PF00441">
    <property type="entry name" value="Acyl-CoA_dh_1"/>
    <property type="match status" value="1"/>
</dbReference>
<dbReference type="InterPro" id="IPR009100">
    <property type="entry name" value="AcylCoA_DH/oxidase_NM_dom_sf"/>
</dbReference>
<evidence type="ECO:0000259" key="7">
    <source>
        <dbReference type="Pfam" id="PF00441"/>
    </source>
</evidence>
<comment type="similarity">
    <text evidence="2 6">Belongs to the acyl-CoA dehydrogenase family.</text>
</comment>
<keyword evidence="3 6" id="KW-0285">Flavoprotein</keyword>
<keyword evidence="11" id="KW-1185">Reference proteome</keyword>
<dbReference type="Gene3D" id="2.40.110.10">
    <property type="entry name" value="Butyryl-CoA Dehydrogenase, subunit A, domain 2"/>
    <property type="match status" value="1"/>
</dbReference>